<evidence type="ECO:0000256" key="9">
    <source>
        <dbReference type="SAM" id="MobiDB-lite"/>
    </source>
</evidence>
<evidence type="ECO:0000313" key="11">
    <source>
        <dbReference type="EMBL" id="KAG2177667.1"/>
    </source>
</evidence>
<dbReference type="GO" id="GO:0007052">
    <property type="term" value="P:mitotic spindle organization"/>
    <property type="evidence" value="ECO:0007669"/>
    <property type="project" value="TreeGrafter"/>
</dbReference>
<evidence type="ECO:0000256" key="7">
    <source>
        <dbReference type="RuleBase" id="RU000394"/>
    </source>
</evidence>
<keyword evidence="7" id="KW-0493">Microtubule</keyword>
<dbReference type="GO" id="GO:0003777">
    <property type="term" value="F:microtubule motor activity"/>
    <property type="evidence" value="ECO:0007669"/>
    <property type="project" value="InterPro"/>
</dbReference>
<evidence type="ECO:0000256" key="6">
    <source>
        <dbReference type="PROSITE-ProRule" id="PRU00283"/>
    </source>
</evidence>
<comment type="similarity">
    <text evidence="6 7">Belongs to the TRAFAC class myosin-kinesin ATPase superfamily. Kinesin family.</text>
</comment>
<evidence type="ECO:0000256" key="2">
    <source>
        <dbReference type="ARBA" id="ARBA00022490"/>
    </source>
</evidence>
<dbReference type="CDD" id="cd01372">
    <property type="entry name" value="KISc_KIF4"/>
    <property type="match status" value="1"/>
</dbReference>
<feature type="binding site" evidence="6">
    <location>
        <begin position="101"/>
        <end position="108"/>
    </location>
    <ligand>
        <name>ATP</name>
        <dbReference type="ChEBI" id="CHEBI:30616"/>
    </ligand>
</feature>
<dbReference type="InterPro" id="IPR027417">
    <property type="entry name" value="P-loop_NTPase"/>
</dbReference>
<accession>A0A8H7UDK8</accession>
<proteinExistence type="inferred from homology"/>
<reference evidence="11" key="1">
    <citation type="submission" date="2020-12" db="EMBL/GenBank/DDBJ databases">
        <title>Metabolic potential, ecology and presence of endohyphal bacteria is reflected in genomic diversity of Mucoromycotina.</title>
        <authorList>
            <person name="Muszewska A."/>
            <person name="Okrasinska A."/>
            <person name="Steczkiewicz K."/>
            <person name="Drgas O."/>
            <person name="Orlowska M."/>
            <person name="Perlinska-Lenart U."/>
            <person name="Aleksandrzak-Piekarczyk T."/>
            <person name="Szatraj K."/>
            <person name="Zielenkiewicz U."/>
            <person name="Pilsyk S."/>
            <person name="Malc E."/>
            <person name="Mieczkowski P."/>
            <person name="Kruszewska J.S."/>
            <person name="Biernat P."/>
            <person name="Pawlowska J."/>
        </authorList>
    </citation>
    <scope>NUCLEOTIDE SEQUENCE</scope>
    <source>
        <strain evidence="11">WA0000051536</strain>
    </source>
</reference>
<dbReference type="AlphaFoldDB" id="A0A8H7UDK8"/>
<feature type="domain" description="Kinesin motor" evidence="10">
    <location>
        <begin position="17"/>
        <end position="422"/>
    </location>
</feature>
<dbReference type="PRINTS" id="PR00380">
    <property type="entry name" value="KINESINHEAVY"/>
</dbReference>
<dbReference type="GO" id="GO:0007018">
    <property type="term" value="P:microtubule-based movement"/>
    <property type="evidence" value="ECO:0007669"/>
    <property type="project" value="InterPro"/>
</dbReference>
<keyword evidence="5 8" id="KW-0175">Coiled coil</keyword>
<dbReference type="InterPro" id="IPR019821">
    <property type="entry name" value="Kinesin_motor_CS"/>
</dbReference>
<dbReference type="Pfam" id="PF00225">
    <property type="entry name" value="Kinesin"/>
    <property type="match status" value="1"/>
</dbReference>
<dbReference type="GO" id="GO:0005875">
    <property type="term" value="C:microtubule associated complex"/>
    <property type="evidence" value="ECO:0007669"/>
    <property type="project" value="TreeGrafter"/>
</dbReference>
<feature type="compositionally biased region" description="Polar residues" evidence="9">
    <location>
        <begin position="792"/>
        <end position="808"/>
    </location>
</feature>
<evidence type="ECO:0000256" key="1">
    <source>
        <dbReference type="ARBA" id="ARBA00004496"/>
    </source>
</evidence>
<dbReference type="InterPro" id="IPR001752">
    <property type="entry name" value="Kinesin_motor_dom"/>
</dbReference>
<feature type="non-terminal residue" evidence="11">
    <location>
        <position position="1"/>
    </location>
</feature>
<keyword evidence="2" id="KW-0963">Cytoplasm</keyword>
<dbReference type="EMBL" id="JAEPRA010000012">
    <property type="protein sequence ID" value="KAG2177667.1"/>
    <property type="molecule type" value="Genomic_DNA"/>
</dbReference>
<dbReference type="InterPro" id="IPR027640">
    <property type="entry name" value="Kinesin-like_fam"/>
</dbReference>
<name>A0A8H7UDK8_9FUNG</name>
<dbReference type="PANTHER" id="PTHR47969:SF15">
    <property type="entry name" value="CHROMOSOME-ASSOCIATED KINESIN KIF4A-RELATED"/>
    <property type="match status" value="1"/>
</dbReference>
<keyword evidence="3 6" id="KW-0547">Nucleotide-binding</keyword>
<keyword evidence="12" id="KW-1185">Reference proteome</keyword>
<comment type="caution">
    <text evidence="11">The sequence shown here is derived from an EMBL/GenBank/DDBJ whole genome shotgun (WGS) entry which is preliminary data.</text>
</comment>
<dbReference type="PANTHER" id="PTHR47969">
    <property type="entry name" value="CHROMOSOME-ASSOCIATED KINESIN KIF4A-RELATED"/>
    <property type="match status" value="1"/>
</dbReference>
<feature type="coiled-coil region" evidence="8">
    <location>
        <begin position="633"/>
        <end position="702"/>
    </location>
</feature>
<evidence type="ECO:0000256" key="4">
    <source>
        <dbReference type="ARBA" id="ARBA00022840"/>
    </source>
</evidence>
<protein>
    <recommendedName>
        <fullName evidence="7">Kinesin-like protein</fullName>
    </recommendedName>
</protein>
<evidence type="ECO:0000259" key="10">
    <source>
        <dbReference type="PROSITE" id="PS50067"/>
    </source>
</evidence>
<keyword evidence="6 7" id="KW-0505">Motor protein</keyword>
<gene>
    <name evidence="11" type="ORF">INT44_008181</name>
</gene>
<dbReference type="GO" id="GO:0005874">
    <property type="term" value="C:microtubule"/>
    <property type="evidence" value="ECO:0007669"/>
    <property type="project" value="UniProtKB-KW"/>
</dbReference>
<evidence type="ECO:0000256" key="5">
    <source>
        <dbReference type="ARBA" id="ARBA00023054"/>
    </source>
</evidence>
<feature type="compositionally biased region" description="Polar residues" evidence="9">
    <location>
        <begin position="272"/>
        <end position="291"/>
    </location>
</feature>
<feature type="coiled-coil region" evidence="8">
    <location>
        <begin position="733"/>
        <end position="760"/>
    </location>
</feature>
<feature type="region of interest" description="Disordered" evidence="9">
    <location>
        <begin position="268"/>
        <end position="309"/>
    </location>
</feature>
<feature type="region of interest" description="Disordered" evidence="9">
    <location>
        <begin position="781"/>
        <end position="808"/>
    </location>
</feature>
<dbReference type="PROSITE" id="PS00411">
    <property type="entry name" value="KINESIN_MOTOR_1"/>
    <property type="match status" value="1"/>
</dbReference>
<dbReference type="GO" id="GO:0008017">
    <property type="term" value="F:microtubule binding"/>
    <property type="evidence" value="ECO:0007669"/>
    <property type="project" value="InterPro"/>
</dbReference>
<keyword evidence="4 6" id="KW-0067">ATP-binding</keyword>
<dbReference type="Gene3D" id="3.40.850.10">
    <property type="entry name" value="Kinesin motor domain"/>
    <property type="match status" value="1"/>
</dbReference>
<dbReference type="OrthoDB" id="3176171at2759"/>
<feature type="region of interest" description="Disordered" evidence="9">
    <location>
        <begin position="461"/>
        <end position="490"/>
    </location>
</feature>
<sequence length="808" mass="91224">MATRDAQQQTTAVQVGKYLDSVRVRPLSGKDRSIPRFSNMSEADVLKIQNSSVNVVSHQKTFTFDYVFGPNSTQDEIFVTLASPLIHKFIDGYNVTILAYGQTSSGKTYTMGTAQHGDEPDDIQNEGIIPRAMSLLFETLERTNAPNLSNGRSKLERKFRPLSVASALDDMRRNKSSIKVSFVEIYNEDLIDLLNPTPLSERTPVSIREDSKGQIYWSGVRELAVENTNDVLNFLEQGTRNRATGSTDMNEKSSRSHAIFSVTLRQEKWVPSNGSPASQRSPSPSVTSNRHSGIRRPESSIGFRPQENGEEGDWVITHSKFHFVDLAGSERLKRTAAEGDRRKEGININGGLLALGNVISALGDPSKKSTHVPYRDSKLTRLLQDSLGGNATTLMIACVSPAEYNLIETVNTLMYANRARNIRNRLEKNEFEEWQTNDNAEFLRGIITKLKTELRAAKTMSIASSTASKDLTTSSHSLTSDGHTSPSSTPDLEQIFLDQRNEIMNLQHLIEKLEGELAVTRDREQVAGDQLKQMWKNESGPRSEDIEKLKQEVDFEHLVEPVIEEYEKSISVLESQLAMARAALHHSDIGFEEQTARITHLEQVHESQSHVISELRSRISKVTERELSNDLYIQELENKLSKVSQDSIQDQEAFNDLKAKLLKLTETEDSTEQYIGSLEQRLANVEREKDALSEAVQALEVTCAVKDTTTEALKIRVEQAERGDDQKMLLRELDDSLLRYQQLEMQHTELQSKYDTLLKTNPTVEKKEQVEDYDRNHLNELDSALENDQKRQSLNFQQEMNGYQQAAD</sequence>
<dbReference type="Proteomes" id="UP000612746">
    <property type="component" value="Unassembled WGS sequence"/>
</dbReference>
<organism evidence="11 12">
    <name type="scientific">Umbelopsis vinacea</name>
    <dbReference type="NCBI Taxonomy" id="44442"/>
    <lineage>
        <taxon>Eukaryota</taxon>
        <taxon>Fungi</taxon>
        <taxon>Fungi incertae sedis</taxon>
        <taxon>Mucoromycota</taxon>
        <taxon>Mucoromycotina</taxon>
        <taxon>Umbelopsidomycetes</taxon>
        <taxon>Umbelopsidales</taxon>
        <taxon>Umbelopsidaceae</taxon>
        <taxon>Umbelopsis</taxon>
    </lineage>
</organism>
<evidence type="ECO:0000313" key="12">
    <source>
        <dbReference type="Proteomes" id="UP000612746"/>
    </source>
</evidence>
<dbReference type="GO" id="GO:0005524">
    <property type="term" value="F:ATP binding"/>
    <property type="evidence" value="ECO:0007669"/>
    <property type="project" value="UniProtKB-UniRule"/>
</dbReference>
<dbReference type="GO" id="GO:0005737">
    <property type="term" value="C:cytoplasm"/>
    <property type="evidence" value="ECO:0007669"/>
    <property type="project" value="UniProtKB-SubCell"/>
</dbReference>
<dbReference type="InterPro" id="IPR036961">
    <property type="entry name" value="Kinesin_motor_dom_sf"/>
</dbReference>
<evidence type="ECO:0000256" key="8">
    <source>
        <dbReference type="SAM" id="Coils"/>
    </source>
</evidence>
<comment type="subcellular location">
    <subcellularLocation>
        <location evidence="1">Cytoplasm</location>
    </subcellularLocation>
</comment>
<feature type="coiled-coil region" evidence="8">
    <location>
        <begin position="496"/>
        <end position="523"/>
    </location>
</feature>
<evidence type="ECO:0000256" key="3">
    <source>
        <dbReference type="ARBA" id="ARBA00022741"/>
    </source>
</evidence>
<dbReference type="PROSITE" id="PS50067">
    <property type="entry name" value="KINESIN_MOTOR_2"/>
    <property type="match status" value="1"/>
</dbReference>
<dbReference type="GO" id="GO:0051231">
    <property type="term" value="P:spindle elongation"/>
    <property type="evidence" value="ECO:0007669"/>
    <property type="project" value="TreeGrafter"/>
</dbReference>
<dbReference type="SUPFAM" id="SSF52540">
    <property type="entry name" value="P-loop containing nucleoside triphosphate hydrolases"/>
    <property type="match status" value="1"/>
</dbReference>
<feature type="compositionally biased region" description="Low complexity" evidence="9">
    <location>
        <begin position="468"/>
        <end position="485"/>
    </location>
</feature>
<dbReference type="SMART" id="SM00129">
    <property type="entry name" value="KISc"/>
    <property type="match status" value="1"/>
</dbReference>